<reference evidence="1 2" key="1">
    <citation type="journal article" date="2020" name="IScience">
        <title>Genome Sequencing of the Endangered Kingdonia uniflora (Circaeasteraceae, Ranunculales) Reveals Potential Mechanisms of Evolutionary Specialization.</title>
        <authorList>
            <person name="Sun Y."/>
            <person name="Deng T."/>
            <person name="Zhang A."/>
            <person name="Moore M.J."/>
            <person name="Landis J.B."/>
            <person name="Lin N."/>
            <person name="Zhang H."/>
            <person name="Zhang X."/>
            <person name="Huang J."/>
            <person name="Zhang X."/>
            <person name="Sun H."/>
            <person name="Wang H."/>
        </authorList>
    </citation>
    <scope>NUCLEOTIDE SEQUENCE [LARGE SCALE GENOMIC DNA]</scope>
    <source>
        <strain evidence="1">TB1705</strain>
        <tissue evidence="1">Leaf</tissue>
    </source>
</reference>
<dbReference type="EMBL" id="JACGCM010000719">
    <property type="protein sequence ID" value="KAF6167719.1"/>
    <property type="molecule type" value="Genomic_DNA"/>
</dbReference>
<dbReference type="Proteomes" id="UP000541444">
    <property type="component" value="Unassembled WGS sequence"/>
</dbReference>
<accession>A0A7J7NKG1</accession>
<proteinExistence type="predicted"/>
<dbReference type="AlphaFoldDB" id="A0A7J7NKG1"/>
<organism evidence="1 2">
    <name type="scientific">Kingdonia uniflora</name>
    <dbReference type="NCBI Taxonomy" id="39325"/>
    <lineage>
        <taxon>Eukaryota</taxon>
        <taxon>Viridiplantae</taxon>
        <taxon>Streptophyta</taxon>
        <taxon>Embryophyta</taxon>
        <taxon>Tracheophyta</taxon>
        <taxon>Spermatophyta</taxon>
        <taxon>Magnoliopsida</taxon>
        <taxon>Ranunculales</taxon>
        <taxon>Circaeasteraceae</taxon>
        <taxon>Kingdonia</taxon>
    </lineage>
</organism>
<keyword evidence="2" id="KW-1185">Reference proteome</keyword>
<evidence type="ECO:0000313" key="2">
    <source>
        <dbReference type="Proteomes" id="UP000541444"/>
    </source>
</evidence>
<sequence>MKTSFLEFNHCFYFQKKVGRISHQARKTQLVYILETDEFHYRTLSKKLEKKSMKQLRKRRRRRVQCLFTNVYVKGFGTDSFGADRKEVKAVLL</sequence>
<name>A0A7J7NKG1_9MAGN</name>
<gene>
    <name evidence="1" type="ORF">GIB67_017214</name>
</gene>
<evidence type="ECO:0000313" key="1">
    <source>
        <dbReference type="EMBL" id="KAF6167719.1"/>
    </source>
</evidence>
<protein>
    <submittedName>
        <fullName evidence="1">Uncharacterized protein</fullName>
    </submittedName>
</protein>
<comment type="caution">
    <text evidence="1">The sequence shown here is derived from an EMBL/GenBank/DDBJ whole genome shotgun (WGS) entry which is preliminary data.</text>
</comment>